<dbReference type="EMBL" id="FNGF01000006">
    <property type="protein sequence ID" value="SDL45003.1"/>
    <property type="molecule type" value="Genomic_DNA"/>
</dbReference>
<keyword evidence="3" id="KW-0046">Antibiotic resistance</keyword>
<dbReference type="PROSITE" id="PS51819">
    <property type="entry name" value="VOC"/>
    <property type="match status" value="1"/>
</dbReference>
<evidence type="ECO:0000256" key="3">
    <source>
        <dbReference type="ARBA" id="ARBA00023251"/>
    </source>
</evidence>
<dbReference type="STRING" id="380244.SAMN05216298_3861"/>
<dbReference type="Proteomes" id="UP000198662">
    <property type="component" value="Unassembled WGS sequence"/>
</dbReference>
<dbReference type="InterPro" id="IPR000335">
    <property type="entry name" value="Bleomycin-R"/>
</dbReference>
<dbReference type="GO" id="GO:0046677">
    <property type="term" value="P:response to antibiotic"/>
    <property type="evidence" value="ECO:0007669"/>
    <property type="project" value="UniProtKB-KW"/>
</dbReference>
<dbReference type="SUPFAM" id="SSF54593">
    <property type="entry name" value="Glyoxalase/Bleomycin resistance protein/Dihydroxybiphenyl dioxygenase"/>
    <property type="match status" value="1"/>
</dbReference>
<reference evidence="6" key="1">
    <citation type="submission" date="2016-10" db="EMBL/GenBank/DDBJ databases">
        <authorList>
            <person name="Varghese N."/>
            <person name="Submissions S."/>
        </authorList>
    </citation>
    <scope>NUCLEOTIDE SEQUENCE [LARGE SCALE GENOMIC DNA]</scope>
    <source>
        <strain evidence="6">CGMCC 4.3147</strain>
    </source>
</reference>
<evidence type="ECO:0000313" key="6">
    <source>
        <dbReference type="Proteomes" id="UP000198662"/>
    </source>
</evidence>
<dbReference type="RefSeq" id="WP_218126619.1">
    <property type="nucleotide sequence ID" value="NZ_FNGF01000006.1"/>
</dbReference>
<gene>
    <name evidence="5" type="ORF">SAMN05216298_3861</name>
</gene>
<feature type="domain" description="VOC" evidence="4">
    <location>
        <begin position="7"/>
        <end position="124"/>
    </location>
</feature>
<dbReference type="CDD" id="cd08349">
    <property type="entry name" value="BLMA_like"/>
    <property type="match status" value="1"/>
</dbReference>
<dbReference type="InterPro" id="IPR037523">
    <property type="entry name" value="VOC_core"/>
</dbReference>
<proteinExistence type="inferred from homology"/>
<comment type="similarity">
    <text evidence="1">Belongs to the bleomycin resistance protein family.</text>
</comment>
<dbReference type="AlphaFoldDB" id="A0A1G9K6W6"/>
<name>A0A1G9K6W6_9ACTN</name>
<evidence type="ECO:0000313" key="5">
    <source>
        <dbReference type="EMBL" id="SDL45003.1"/>
    </source>
</evidence>
<organism evidence="5 6">
    <name type="scientific">Glycomyces sambucus</name>
    <dbReference type="NCBI Taxonomy" id="380244"/>
    <lineage>
        <taxon>Bacteria</taxon>
        <taxon>Bacillati</taxon>
        <taxon>Actinomycetota</taxon>
        <taxon>Actinomycetes</taxon>
        <taxon>Glycomycetales</taxon>
        <taxon>Glycomycetaceae</taxon>
        <taxon>Glycomyces</taxon>
    </lineage>
</organism>
<dbReference type="Pfam" id="PF19581">
    <property type="entry name" value="Glyoxalase_7"/>
    <property type="match status" value="1"/>
</dbReference>
<evidence type="ECO:0000256" key="2">
    <source>
        <dbReference type="ARBA" id="ARBA00021572"/>
    </source>
</evidence>
<dbReference type="Gene3D" id="3.10.180.10">
    <property type="entry name" value="2,3-Dihydroxybiphenyl 1,2-Dioxygenase, domain 1"/>
    <property type="match status" value="1"/>
</dbReference>
<sequence length="125" mass="13821">MSDDPIAISPPVPILRIFSVEKALEFYVGYLGFAVAWEHRFEPGMPLYMQVERGAAVLHLSEHHGDGTPGTACFVPIRGIEAFHAELAAKDYPFARPGIEDAPWGSRTLTVGDPFGNHLRFDEAR</sequence>
<evidence type="ECO:0000259" key="4">
    <source>
        <dbReference type="PROSITE" id="PS51819"/>
    </source>
</evidence>
<dbReference type="InterPro" id="IPR029068">
    <property type="entry name" value="Glyas_Bleomycin-R_OHBP_Dase"/>
</dbReference>
<keyword evidence="6" id="KW-1185">Reference proteome</keyword>
<protein>
    <recommendedName>
        <fullName evidence="2">Bleomycin resistance protein</fullName>
    </recommendedName>
</protein>
<evidence type="ECO:0000256" key="1">
    <source>
        <dbReference type="ARBA" id="ARBA00011051"/>
    </source>
</evidence>
<accession>A0A1G9K6W6</accession>